<dbReference type="SUPFAM" id="SSF47384">
    <property type="entry name" value="Homodimeric domain of signal transducing histidine kinase"/>
    <property type="match status" value="1"/>
</dbReference>
<dbReference type="InterPro" id="IPR036890">
    <property type="entry name" value="HATPase_C_sf"/>
</dbReference>
<dbReference type="InterPro" id="IPR004358">
    <property type="entry name" value="Sig_transdc_His_kin-like_C"/>
</dbReference>
<feature type="domain" description="PAC" evidence="8">
    <location>
        <begin position="566"/>
        <end position="618"/>
    </location>
</feature>
<dbReference type="RefSeq" id="WP_275108218.1">
    <property type="nucleotide sequence ID" value="NZ_JAKJSC010000001.1"/>
</dbReference>
<dbReference type="NCBIfam" id="TIGR00229">
    <property type="entry name" value="sensory_box"/>
    <property type="match status" value="5"/>
</dbReference>
<dbReference type="InterPro" id="IPR035965">
    <property type="entry name" value="PAS-like_dom_sf"/>
</dbReference>
<dbReference type="PANTHER" id="PTHR43304">
    <property type="entry name" value="PHYTOCHROME-LIKE PROTEIN CPH1"/>
    <property type="match status" value="1"/>
</dbReference>
<dbReference type="EC" id="2.7.13.3" evidence="2"/>
<evidence type="ECO:0000259" key="8">
    <source>
        <dbReference type="PROSITE" id="PS50113"/>
    </source>
</evidence>
<evidence type="ECO:0000313" key="9">
    <source>
        <dbReference type="EMBL" id="MDE5416880.1"/>
    </source>
</evidence>
<keyword evidence="5" id="KW-0418">Kinase</keyword>
<feature type="domain" description="PAC" evidence="8">
    <location>
        <begin position="316"/>
        <end position="366"/>
    </location>
</feature>
<dbReference type="Gene3D" id="2.10.70.100">
    <property type="match status" value="1"/>
</dbReference>
<keyword evidence="10" id="KW-1185">Reference proteome</keyword>
<dbReference type="SMART" id="SM00387">
    <property type="entry name" value="HATPase_c"/>
    <property type="match status" value="1"/>
</dbReference>
<dbReference type="SUPFAM" id="SSF55785">
    <property type="entry name" value="PYP-like sensor domain (PAS domain)"/>
    <property type="match status" value="5"/>
</dbReference>
<dbReference type="PROSITE" id="PS50112">
    <property type="entry name" value="PAS"/>
    <property type="match status" value="4"/>
</dbReference>
<dbReference type="PROSITE" id="PS50113">
    <property type="entry name" value="PAC"/>
    <property type="match status" value="2"/>
</dbReference>
<dbReference type="CDD" id="cd00082">
    <property type="entry name" value="HisKA"/>
    <property type="match status" value="1"/>
</dbReference>
<evidence type="ECO:0000256" key="1">
    <source>
        <dbReference type="ARBA" id="ARBA00000085"/>
    </source>
</evidence>
<dbReference type="CDD" id="cd00130">
    <property type="entry name" value="PAS"/>
    <property type="match status" value="5"/>
</dbReference>
<evidence type="ECO:0000259" key="7">
    <source>
        <dbReference type="PROSITE" id="PS50112"/>
    </source>
</evidence>
<proteinExistence type="predicted"/>
<evidence type="ECO:0000256" key="3">
    <source>
        <dbReference type="ARBA" id="ARBA00022553"/>
    </source>
</evidence>
<keyword evidence="4" id="KW-0808">Transferase</keyword>
<dbReference type="InterPro" id="IPR013767">
    <property type="entry name" value="PAS_fold"/>
</dbReference>
<name>A0ABT5VNQ4_9BACT</name>
<dbReference type="EMBL" id="JAKJSC010000001">
    <property type="protein sequence ID" value="MDE5416880.1"/>
    <property type="molecule type" value="Genomic_DNA"/>
</dbReference>
<protein>
    <recommendedName>
        <fullName evidence="2">histidine kinase</fullName>
        <ecNumber evidence="2">2.7.13.3</ecNumber>
    </recommendedName>
</protein>
<dbReference type="InterPro" id="IPR003661">
    <property type="entry name" value="HisK_dim/P_dom"/>
</dbReference>
<dbReference type="InterPro" id="IPR000014">
    <property type="entry name" value="PAS"/>
</dbReference>
<evidence type="ECO:0000313" key="10">
    <source>
        <dbReference type="Proteomes" id="UP001528920"/>
    </source>
</evidence>
<evidence type="ECO:0000256" key="2">
    <source>
        <dbReference type="ARBA" id="ARBA00012438"/>
    </source>
</evidence>
<feature type="domain" description="PAS" evidence="7">
    <location>
        <begin position="1"/>
        <end position="69"/>
    </location>
</feature>
<dbReference type="Pfam" id="PF02518">
    <property type="entry name" value="HATPase_c"/>
    <property type="match status" value="1"/>
</dbReference>
<dbReference type="Gene3D" id="3.30.450.20">
    <property type="entry name" value="PAS domain"/>
    <property type="match status" value="5"/>
</dbReference>
<reference evidence="9 10" key="1">
    <citation type="submission" date="2022-01" db="EMBL/GenBank/DDBJ databases">
        <title>Labilibaculum sp. nov, a marine bacterium isolated from Antarctica.</title>
        <authorList>
            <person name="Dai W."/>
        </authorList>
    </citation>
    <scope>NUCLEOTIDE SEQUENCE [LARGE SCALE GENOMIC DNA]</scope>
    <source>
        <strain evidence="9 10">DW002</strain>
    </source>
</reference>
<organism evidence="9 10">
    <name type="scientific">Paralabilibaculum antarcticum</name>
    <dbReference type="NCBI Taxonomy" id="2912572"/>
    <lineage>
        <taxon>Bacteria</taxon>
        <taxon>Pseudomonadati</taxon>
        <taxon>Bacteroidota</taxon>
        <taxon>Bacteroidia</taxon>
        <taxon>Marinilabiliales</taxon>
        <taxon>Marinifilaceae</taxon>
        <taxon>Paralabilibaculum</taxon>
    </lineage>
</organism>
<feature type="domain" description="PAS" evidence="7">
    <location>
        <begin position="240"/>
        <end position="312"/>
    </location>
</feature>
<feature type="domain" description="Histidine kinase" evidence="6">
    <location>
        <begin position="636"/>
        <end position="858"/>
    </location>
</feature>
<dbReference type="Proteomes" id="UP001528920">
    <property type="component" value="Unassembled WGS sequence"/>
</dbReference>
<dbReference type="Pfam" id="PF08448">
    <property type="entry name" value="PAS_4"/>
    <property type="match status" value="1"/>
</dbReference>
<dbReference type="InterPro" id="IPR036097">
    <property type="entry name" value="HisK_dim/P_sf"/>
</dbReference>
<dbReference type="InterPro" id="IPR013655">
    <property type="entry name" value="PAS_fold_3"/>
</dbReference>
<dbReference type="PROSITE" id="PS50109">
    <property type="entry name" value="HIS_KIN"/>
    <property type="match status" value="1"/>
</dbReference>
<evidence type="ECO:0000256" key="4">
    <source>
        <dbReference type="ARBA" id="ARBA00022679"/>
    </source>
</evidence>
<dbReference type="SMART" id="SM00388">
    <property type="entry name" value="HisKA"/>
    <property type="match status" value="1"/>
</dbReference>
<accession>A0ABT5VNQ4</accession>
<dbReference type="InterPro" id="IPR052162">
    <property type="entry name" value="Sensor_kinase/Photoreceptor"/>
</dbReference>
<feature type="domain" description="PAS" evidence="7">
    <location>
        <begin position="367"/>
        <end position="437"/>
    </location>
</feature>
<dbReference type="InterPro" id="IPR001610">
    <property type="entry name" value="PAC"/>
</dbReference>
<dbReference type="Gene3D" id="1.10.287.130">
    <property type="match status" value="1"/>
</dbReference>
<dbReference type="Pfam" id="PF00989">
    <property type="entry name" value="PAS"/>
    <property type="match status" value="1"/>
</dbReference>
<dbReference type="Pfam" id="PF00512">
    <property type="entry name" value="HisKA"/>
    <property type="match status" value="1"/>
</dbReference>
<gene>
    <name evidence="9" type="ORF">L3049_02585</name>
</gene>
<dbReference type="InterPro" id="IPR000700">
    <property type="entry name" value="PAS-assoc_C"/>
</dbReference>
<dbReference type="InterPro" id="IPR005467">
    <property type="entry name" value="His_kinase_dom"/>
</dbReference>
<dbReference type="InterPro" id="IPR013656">
    <property type="entry name" value="PAS_4"/>
</dbReference>
<dbReference type="CDD" id="cd16922">
    <property type="entry name" value="HATPase_EvgS-ArcB-TorS-like"/>
    <property type="match status" value="1"/>
</dbReference>
<dbReference type="InterPro" id="IPR003594">
    <property type="entry name" value="HATPase_dom"/>
</dbReference>
<evidence type="ECO:0000259" key="6">
    <source>
        <dbReference type="PROSITE" id="PS50109"/>
    </source>
</evidence>
<dbReference type="SUPFAM" id="SSF55874">
    <property type="entry name" value="ATPase domain of HSP90 chaperone/DNA topoisomerase II/histidine kinase"/>
    <property type="match status" value="1"/>
</dbReference>
<keyword evidence="3" id="KW-0597">Phosphoprotein</keyword>
<dbReference type="Pfam" id="PF08447">
    <property type="entry name" value="PAS_3"/>
    <property type="match status" value="3"/>
</dbReference>
<feature type="domain" description="PAS" evidence="7">
    <location>
        <begin position="121"/>
        <end position="191"/>
    </location>
</feature>
<dbReference type="SMART" id="SM00091">
    <property type="entry name" value="PAS"/>
    <property type="match status" value="4"/>
</dbReference>
<comment type="caution">
    <text evidence="9">The sequence shown here is derived from an EMBL/GenBank/DDBJ whole genome shotgun (WGS) entry which is preliminary data.</text>
</comment>
<dbReference type="PANTHER" id="PTHR43304:SF1">
    <property type="entry name" value="PAC DOMAIN-CONTAINING PROTEIN"/>
    <property type="match status" value="1"/>
</dbReference>
<sequence>MNANKLIELSQDLICITDDKGVFTFLNPAYTDMLGYDAKELINKPFFNIVHPDDLEKTNKEFENLLISEKTINFNNRYIHKNGSVKYIEWKATSVSCEKSVYATGRDITESKLREFENTELEVRLNALINCSTDFMFLLEQDGNIKIANEAFANNFGVSVNKLIGLNVYDLLPKKDGVRRKKAADKIIKERKPIVYSDERSGHFYETHIFPSYTNGNVELAMFTRDITERKLIEGALIASEEKFRNLADTAQVAISIVTTNYEKGILYVNKYWEKITGYTKQESFQLQALDIVHPDQRAMVNERATRRLAGETVPDHYEMKILTKSNQTKWVDITITLIDYEGTRAILTTAIDITERKHADVNLRDEKEQIKTILNLVNDPIFVKDDNHRITMANKAFFDIFNLDENKVIGYTLAEQVPENEREHFLTTDRKVLDTGIPDLREETLTSDGITKTIVTSKTRFIDESGNKFLVGSIHDITVQKNAIVALAKSENRLSLALETGHIGAWDLNLQDQSSHRTLIHDQIFGYKTLQSKWTFEMFMEHVLPEDRTDVEKTFKKALETISDWNFECRIKRIDGKMRWIKSTGKHILNSDGKPIALSGIIQDISEHKWSEVELVRAKKRAEESDRLKSAFVANMSHEIRTPMNSILGFSGLLSGSNLTIAKKDKYLSIIMKSGDRMLNIIDDIMDISKIEAGLVTVEIEEFDINEQIDYLYNIFKQEVEAKGMNLLFKKGLLNKEAKINTDKDKFIAILSNLIKNAIKYTEEGNIEYGYELISNGEDSIFKFVVKDTGIGISEDRQDAIFERFVQADIQDVMAREGAGLGLAITKAHIEMLNGDIWVDSKEGEGSAFYFTLPSKVSVDVNQAIRNSVASDKSNN</sequence>
<comment type="catalytic activity">
    <reaction evidence="1">
        <text>ATP + protein L-histidine = ADP + protein N-phospho-L-histidine.</text>
        <dbReference type="EC" id="2.7.13.3"/>
    </reaction>
</comment>
<dbReference type="PRINTS" id="PR00344">
    <property type="entry name" value="BCTRLSENSOR"/>
</dbReference>
<dbReference type="Gene3D" id="3.30.565.10">
    <property type="entry name" value="Histidine kinase-like ATPase, C-terminal domain"/>
    <property type="match status" value="1"/>
</dbReference>
<dbReference type="SMART" id="SM00086">
    <property type="entry name" value="PAC"/>
    <property type="match status" value="3"/>
</dbReference>
<evidence type="ECO:0000256" key="5">
    <source>
        <dbReference type="ARBA" id="ARBA00022777"/>
    </source>
</evidence>